<dbReference type="EMBL" id="JABFTP020000144">
    <property type="protein sequence ID" value="KAL3280678.1"/>
    <property type="molecule type" value="Genomic_DNA"/>
</dbReference>
<evidence type="ECO:0000313" key="2">
    <source>
        <dbReference type="Proteomes" id="UP001516400"/>
    </source>
</evidence>
<accession>A0ABD2NPP9</accession>
<comment type="caution">
    <text evidence="1">The sequence shown here is derived from an EMBL/GenBank/DDBJ whole genome shotgun (WGS) entry which is preliminary data.</text>
</comment>
<dbReference type="AlphaFoldDB" id="A0ABD2NPP9"/>
<protein>
    <submittedName>
        <fullName evidence="1">Uncharacterized protein</fullName>
    </submittedName>
</protein>
<proteinExistence type="predicted"/>
<sequence>MFSDNYAELYHQMIQQNNVSAAELKNMSSENSGILYKFLSQLIGIPFQERKTTISTRSSVSQRRKLGILHCTNFAKVLRKNCENLVPDDENCVVVSSIARKRKKSKCSHQVNHKQNNTKDEKYQVPVVYLQDILSTQGSTSKSDFMGYFGLYMTNSEKPNQLESMSNSNTVKLAQASNLPISSDLGIHIAARENHVLPEAFKLRKIERYEWYINKPFEKREETVEYPITYVDRTIKNIQSNVEYSGKIAQLAKLCKPLFVNVKQENLLKRRKQLLKNARQRKLRRRKAQLKKCRNLKIIVTVDEKKKVDMRLGKGLK</sequence>
<dbReference type="Proteomes" id="UP001516400">
    <property type="component" value="Unassembled WGS sequence"/>
</dbReference>
<gene>
    <name evidence="1" type="ORF">HHI36_003915</name>
</gene>
<reference evidence="1 2" key="1">
    <citation type="journal article" date="2021" name="BMC Biol.">
        <title>Horizontally acquired antibacterial genes associated with adaptive radiation of ladybird beetles.</title>
        <authorList>
            <person name="Li H.S."/>
            <person name="Tang X.F."/>
            <person name="Huang Y.H."/>
            <person name="Xu Z.Y."/>
            <person name="Chen M.L."/>
            <person name="Du X.Y."/>
            <person name="Qiu B.Y."/>
            <person name="Chen P.T."/>
            <person name="Zhang W."/>
            <person name="Slipinski A."/>
            <person name="Escalona H.E."/>
            <person name="Waterhouse R.M."/>
            <person name="Zwick A."/>
            <person name="Pang H."/>
        </authorList>
    </citation>
    <scope>NUCLEOTIDE SEQUENCE [LARGE SCALE GENOMIC DNA]</scope>
    <source>
        <strain evidence="1">SYSU2018</strain>
    </source>
</reference>
<keyword evidence="2" id="KW-1185">Reference proteome</keyword>
<organism evidence="1 2">
    <name type="scientific">Cryptolaemus montrouzieri</name>
    <dbReference type="NCBI Taxonomy" id="559131"/>
    <lineage>
        <taxon>Eukaryota</taxon>
        <taxon>Metazoa</taxon>
        <taxon>Ecdysozoa</taxon>
        <taxon>Arthropoda</taxon>
        <taxon>Hexapoda</taxon>
        <taxon>Insecta</taxon>
        <taxon>Pterygota</taxon>
        <taxon>Neoptera</taxon>
        <taxon>Endopterygota</taxon>
        <taxon>Coleoptera</taxon>
        <taxon>Polyphaga</taxon>
        <taxon>Cucujiformia</taxon>
        <taxon>Coccinelloidea</taxon>
        <taxon>Coccinellidae</taxon>
        <taxon>Scymninae</taxon>
        <taxon>Scymnini</taxon>
        <taxon>Cryptolaemus</taxon>
    </lineage>
</organism>
<name>A0ABD2NPP9_9CUCU</name>
<evidence type="ECO:0000313" key="1">
    <source>
        <dbReference type="EMBL" id="KAL3280678.1"/>
    </source>
</evidence>